<evidence type="ECO:0000256" key="8">
    <source>
        <dbReference type="ARBA" id="ARBA00023125"/>
    </source>
</evidence>
<comment type="PTM">
    <text evidence="11">Upon Fe-S cluster removal intramolecular disulfide bonds are formed.</text>
</comment>
<keyword evidence="5 11" id="KW-0408">Iron</keyword>
<dbReference type="InterPro" id="IPR034768">
    <property type="entry name" value="4FE4S_WBL"/>
</dbReference>
<gene>
    <name evidence="11" type="primary">whiB</name>
    <name evidence="13" type="ORF">J2S57_001156</name>
</gene>
<dbReference type="PANTHER" id="PTHR38839:SF4">
    <property type="entry name" value="TRANSCRIPTIONAL REGULATOR WHIB"/>
    <property type="match status" value="1"/>
</dbReference>
<keyword evidence="14" id="KW-1185">Reference proteome</keyword>
<dbReference type="PANTHER" id="PTHR38839">
    <property type="entry name" value="TRANSCRIPTIONAL REGULATOR WHID-RELATED"/>
    <property type="match status" value="1"/>
</dbReference>
<evidence type="ECO:0000256" key="11">
    <source>
        <dbReference type="HAMAP-Rule" id="MF_01479"/>
    </source>
</evidence>
<reference evidence="13 14" key="1">
    <citation type="submission" date="2023-07" db="EMBL/GenBank/DDBJ databases">
        <title>Sequencing the genomes of 1000 actinobacteria strains.</title>
        <authorList>
            <person name="Klenk H.-P."/>
        </authorList>
    </citation>
    <scope>NUCLEOTIDE SEQUENCE [LARGE SCALE GENOMIC DNA]</scope>
    <source>
        <strain evidence="13 14">DSM 44388</strain>
    </source>
</reference>
<evidence type="ECO:0000256" key="5">
    <source>
        <dbReference type="ARBA" id="ARBA00023004"/>
    </source>
</evidence>
<feature type="binding site" evidence="11">
    <location>
        <position position="79"/>
    </location>
    <ligand>
        <name>[4Fe-4S] cluster</name>
        <dbReference type="ChEBI" id="CHEBI:49883"/>
    </ligand>
</feature>
<sequence>MHELMAAGDIIISDSTNDAEQSDNSAELDVLTLVATNSDNLPPELAWQERALCAQTDPEAFFPEKGGSTREAKRVCMSCEVRAECLEYALAKDERFGIWGGLSERERRRVKKQAV</sequence>
<feature type="binding site" evidence="11">
    <location>
        <position position="53"/>
    </location>
    <ligand>
        <name>[4Fe-4S] cluster</name>
        <dbReference type="ChEBI" id="CHEBI:49883"/>
    </ligand>
</feature>
<comment type="PTM">
    <text evidence="11">The Fe-S cluster can be nitrosylated by nitric oxide (NO).</text>
</comment>
<organism evidence="13 14">
    <name type="scientific">Kineosporia succinea</name>
    <dbReference type="NCBI Taxonomy" id="84632"/>
    <lineage>
        <taxon>Bacteria</taxon>
        <taxon>Bacillati</taxon>
        <taxon>Actinomycetota</taxon>
        <taxon>Actinomycetes</taxon>
        <taxon>Kineosporiales</taxon>
        <taxon>Kineosporiaceae</taxon>
        <taxon>Kineosporia</taxon>
    </lineage>
</organism>
<evidence type="ECO:0000313" key="13">
    <source>
        <dbReference type="EMBL" id="MDP9825407.1"/>
    </source>
</evidence>
<evidence type="ECO:0000256" key="3">
    <source>
        <dbReference type="ARBA" id="ARBA00022485"/>
    </source>
</evidence>
<name>A0ABT9NYT0_9ACTN</name>
<dbReference type="Pfam" id="PF02467">
    <property type="entry name" value="Whib"/>
    <property type="match status" value="1"/>
</dbReference>
<feature type="domain" description="4Fe-4S Wbl-type" evidence="12">
    <location>
        <begin position="52"/>
        <end position="109"/>
    </location>
</feature>
<protein>
    <recommendedName>
        <fullName evidence="11">Transcriptional regulator WhiB</fullName>
    </recommendedName>
</protein>
<dbReference type="HAMAP" id="MF_01479">
    <property type="entry name" value="WhiB"/>
    <property type="match status" value="1"/>
</dbReference>
<comment type="subcellular location">
    <subcellularLocation>
        <location evidence="1 11">Cytoplasm</location>
    </subcellularLocation>
</comment>
<comment type="similarity">
    <text evidence="2 11">Belongs to the WhiB family.</text>
</comment>
<evidence type="ECO:0000256" key="4">
    <source>
        <dbReference type="ARBA" id="ARBA00022723"/>
    </source>
</evidence>
<dbReference type="Proteomes" id="UP001235712">
    <property type="component" value="Unassembled WGS sequence"/>
</dbReference>
<dbReference type="InterPro" id="IPR003482">
    <property type="entry name" value="Whib"/>
</dbReference>
<evidence type="ECO:0000256" key="7">
    <source>
        <dbReference type="ARBA" id="ARBA00023015"/>
    </source>
</evidence>
<evidence type="ECO:0000313" key="14">
    <source>
        <dbReference type="Proteomes" id="UP001235712"/>
    </source>
</evidence>
<keyword evidence="6 11" id="KW-0411">Iron-sulfur</keyword>
<evidence type="ECO:0000256" key="9">
    <source>
        <dbReference type="ARBA" id="ARBA00023157"/>
    </source>
</evidence>
<keyword evidence="11" id="KW-0963">Cytoplasm</keyword>
<evidence type="ECO:0000256" key="1">
    <source>
        <dbReference type="ARBA" id="ARBA00004496"/>
    </source>
</evidence>
<evidence type="ECO:0000256" key="6">
    <source>
        <dbReference type="ARBA" id="ARBA00023014"/>
    </source>
</evidence>
<dbReference type="PROSITE" id="PS51674">
    <property type="entry name" value="4FE4S_WBL"/>
    <property type="match status" value="1"/>
</dbReference>
<keyword evidence="4 11" id="KW-0479">Metal-binding</keyword>
<feature type="binding site" evidence="11">
    <location>
        <position position="85"/>
    </location>
    <ligand>
        <name>[4Fe-4S] cluster</name>
        <dbReference type="ChEBI" id="CHEBI:49883"/>
    </ligand>
</feature>
<keyword evidence="10 11" id="KW-0804">Transcription</keyword>
<dbReference type="EMBL" id="JAUSQZ010000001">
    <property type="protein sequence ID" value="MDP9825407.1"/>
    <property type="molecule type" value="Genomic_DNA"/>
</dbReference>
<keyword evidence="9 11" id="KW-1015">Disulfide bond</keyword>
<evidence type="ECO:0000259" key="12">
    <source>
        <dbReference type="PROSITE" id="PS51674"/>
    </source>
</evidence>
<evidence type="ECO:0000256" key="10">
    <source>
        <dbReference type="ARBA" id="ARBA00023163"/>
    </source>
</evidence>
<comment type="caution">
    <text evidence="13">The sequence shown here is derived from an EMBL/GenBank/DDBJ whole genome shotgun (WGS) entry which is preliminary data.</text>
</comment>
<evidence type="ECO:0000256" key="2">
    <source>
        <dbReference type="ARBA" id="ARBA00006597"/>
    </source>
</evidence>
<feature type="binding site" evidence="11">
    <location>
        <position position="76"/>
    </location>
    <ligand>
        <name>[4Fe-4S] cluster</name>
        <dbReference type="ChEBI" id="CHEBI:49883"/>
    </ligand>
</feature>
<accession>A0ABT9NYT0</accession>
<proteinExistence type="inferred from homology"/>
<comment type="function">
    <text evidence="11">Acts as a transcriptional regulator. Probably redox-responsive. The apo- but not holo-form probably binds DNA.</text>
</comment>
<comment type="cofactor">
    <cofactor evidence="11">
        <name>[4Fe-4S] cluster</name>
        <dbReference type="ChEBI" id="CHEBI:49883"/>
    </cofactor>
    <text evidence="11">Binds 1 [4Fe-4S] cluster per subunit. Following nitrosylation of the [4Fe-4S] cluster binds 1 [4Fe-8(NO)] cluster per subunit.</text>
</comment>
<keyword evidence="8 11" id="KW-0238">DNA-binding</keyword>
<keyword evidence="7 11" id="KW-0805">Transcription regulation</keyword>
<keyword evidence="3 11" id="KW-0004">4Fe-4S</keyword>